<protein>
    <submittedName>
        <fullName evidence="1">2735_t:CDS:1</fullName>
    </submittedName>
</protein>
<accession>A0A9N9HPY2</accession>
<dbReference type="Proteomes" id="UP000789342">
    <property type="component" value="Unassembled WGS sequence"/>
</dbReference>
<reference evidence="1" key="1">
    <citation type="submission" date="2021-06" db="EMBL/GenBank/DDBJ databases">
        <authorList>
            <person name="Kallberg Y."/>
            <person name="Tangrot J."/>
            <person name="Rosling A."/>
        </authorList>
    </citation>
    <scope>NUCLEOTIDE SEQUENCE</scope>
    <source>
        <strain evidence="1">CL551</strain>
    </source>
</reference>
<comment type="caution">
    <text evidence="1">The sequence shown here is derived from an EMBL/GenBank/DDBJ whole genome shotgun (WGS) entry which is preliminary data.</text>
</comment>
<evidence type="ECO:0000313" key="1">
    <source>
        <dbReference type="EMBL" id="CAG8699848.1"/>
    </source>
</evidence>
<evidence type="ECO:0000313" key="2">
    <source>
        <dbReference type="Proteomes" id="UP000789342"/>
    </source>
</evidence>
<sequence length="124" mass="14205">MARLVSQGACMLSRGTISSRCCYEIFDGIDPIARISEDHGFVKIKRLTVQRQSLRDMEFLSSMQITWIRAYMGLESSSNQKCSQMCFLFFPMVLERMHLLSNTKLVVRQTFQVALLTDVRSDPG</sequence>
<organism evidence="1 2">
    <name type="scientific">Acaulospora morrowiae</name>
    <dbReference type="NCBI Taxonomy" id="94023"/>
    <lineage>
        <taxon>Eukaryota</taxon>
        <taxon>Fungi</taxon>
        <taxon>Fungi incertae sedis</taxon>
        <taxon>Mucoromycota</taxon>
        <taxon>Glomeromycotina</taxon>
        <taxon>Glomeromycetes</taxon>
        <taxon>Diversisporales</taxon>
        <taxon>Acaulosporaceae</taxon>
        <taxon>Acaulospora</taxon>
    </lineage>
</organism>
<proteinExistence type="predicted"/>
<gene>
    <name evidence="1" type="ORF">AMORRO_LOCUS12061</name>
</gene>
<dbReference type="AlphaFoldDB" id="A0A9N9HPY2"/>
<name>A0A9N9HPY2_9GLOM</name>
<keyword evidence="2" id="KW-1185">Reference proteome</keyword>
<dbReference type="EMBL" id="CAJVPV010016830">
    <property type="protein sequence ID" value="CAG8699848.1"/>
    <property type="molecule type" value="Genomic_DNA"/>
</dbReference>